<evidence type="ECO:0000259" key="2">
    <source>
        <dbReference type="Pfam" id="PF07727"/>
    </source>
</evidence>
<dbReference type="AlphaFoldDB" id="A0A438IJZ1"/>
<feature type="region of interest" description="Disordered" evidence="1">
    <location>
        <begin position="213"/>
        <end position="237"/>
    </location>
</feature>
<protein>
    <submittedName>
        <fullName evidence="3">Retrovirus-related Pol polyprotein from transposon RE1</fullName>
    </submittedName>
</protein>
<reference evidence="3 4" key="1">
    <citation type="journal article" date="2018" name="PLoS Genet.">
        <title>Population sequencing reveals clonal diversity and ancestral inbreeding in the grapevine cultivar Chardonnay.</title>
        <authorList>
            <person name="Roach M.J."/>
            <person name="Johnson D.L."/>
            <person name="Bohlmann J."/>
            <person name="van Vuuren H.J."/>
            <person name="Jones S.J."/>
            <person name="Pretorius I.S."/>
            <person name="Schmidt S.A."/>
            <person name="Borneman A.R."/>
        </authorList>
    </citation>
    <scope>NUCLEOTIDE SEQUENCE [LARGE SCALE GENOMIC DNA]</scope>
    <source>
        <strain evidence="4">cv. Chardonnay</strain>
        <tissue evidence="3">Leaf</tissue>
    </source>
</reference>
<organism evidence="3 4">
    <name type="scientific">Vitis vinifera</name>
    <name type="common">Grape</name>
    <dbReference type="NCBI Taxonomy" id="29760"/>
    <lineage>
        <taxon>Eukaryota</taxon>
        <taxon>Viridiplantae</taxon>
        <taxon>Streptophyta</taxon>
        <taxon>Embryophyta</taxon>
        <taxon>Tracheophyta</taxon>
        <taxon>Spermatophyta</taxon>
        <taxon>Magnoliopsida</taxon>
        <taxon>eudicotyledons</taxon>
        <taxon>Gunneridae</taxon>
        <taxon>Pentapetalae</taxon>
        <taxon>rosids</taxon>
        <taxon>Vitales</taxon>
        <taxon>Vitaceae</taxon>
        <taxon>Viteae</taxon>
        <taxon>Vitis</taxon>
    </lineage>
</organism>
<sequence length="588" mass="66690">MTSSQMIPSNSISSSTHHTFFVKLTPRNYLAWKIQFNHLLNYQNLIGFVDGSTVAPSKTIKDSSTLPAEIPNPKYETWYKKDQMLHSWILSSISEERFPYVIGLSSSYEVCDYHAIITALNLRSKLVSFHELHGQLIAHEILLKSSTDLPQANMVTCQSNYVPLLPTPSQNNNHKKSSNWNGNRPHGSCQICGYRNHTIDRCRLRYSRYNSHNQNATPHANDSSTGHSQNNCANSQVPVANYTHGGSTMPWYPNTAVNYHITPDLANLSIAHDYNGHDQLHVGNGQALQITHIDVYMEQPIGFQDSSHLDYVCALKFYVLIYVDDILLTCSDYTKLDWFLSKIKSTFPIRDLGSLHFFLGIEAQFLVDGLLITQRKYITDLLANSNMSNYKPCHTPMSTNLPLSKLSGDPLSNAKQYHQVVGSLQYLTLTILDISFSVNNQFMHQPTQEHWTVVKRLLRYLKAIVGFGLFFSKHSTLDLQCFTDSDWGGCPDESRSTNGYAIYLGKNLISWTSKKQPTIARFSTESDYRALANSTVEIMWLRSLLSELGFSSSNPTTLWCNNVGAIYLCSNPIFHARTKHIELDYHFI</sequence>
<dbReference type="InterPro" id="IPR043502">
    <property type="entry name" value="DNA/RNA_pol_sf"/>
</dbReference>
<dbReference type="PANTHER" id="PTHR11439">
    <property type="entry name" value="GAG-POL-RELATED RETROTRANSPOSON"/>
    <property type="match status" value="1"/>
</dbReference>
<evidence type="ECO:0000256" key="1">
    <source>
        <dbReference type="SAM" id="MobiDB-lite"/>
    </source>
</evidence>
<gene>
    <name evidence="3" type="primary">RE1_740</name>
    <name evidence="3" type="ORF">CK203_032345</name>
</gene>
<dbReference type="CDD" id="cd09272">
    <property type="entry name" value="RNase_HI_RT_Ty1"/>
    <property type="match status" value="1"/>
</dbReference>
<dbReference type="PANTHER" id="PTHR11439:SF467">
    <property type="entry name" value="INTEGRASE CATALYTIC DOMAIN-CONTAINING PROTEIN"/>
    <property type="match status" value="1"/>
</dbReference>
<evidence type="ECO:0000313" key="4">
    <source>
        <dbReference type="Proteomes" id="UP000288805"/>
    </source>
</evidence>
<feature type="domain" description="Reverse transcriptase Ty1/copia-type" evidence="2">
    <location>
        <begin position="316"/>
        <end position="398"/>
    </location>
</feature>
<dbReference type="InterPro" id="IPR013103">
    <property type="entry name" value="RVT_2"/>
</dbReference>
<dbReference type="SUPFAM" id="SSF56672">
    <property type="entry name" value="DNA/RNA polymerases"/>
    <property type="match status" value="1"/>
</dbReference>
<dbReference type="Proteomes" id="UP000288805">
    <property type="component" value="Unassembled WGS sequence"/>
</dbReference>
<evidence type="ECO:0000313" key="3">
    <source>
        <dbReference type="EMBL" id="RVW97016.1"/>
    </source>
</evidence>
<name>A0A438IJZ1_VITVI</name>
<proteinExistence type="predicted"/>
<accession>A0A438IJZ1</accession>
<comment type="caution">
    <text evidence="3">The sequence shown here is derived from an EMBL/GenBank/DDBJ whole genome shotgun (WGS) entry which is preliminary data.</text>
</comment>
<dbReference type="Pfam" id="PF07727">
    <property type="entry name" value="RVT_2"/>
    <property type="match status" value="1"/>
</dbReference>
<dbReference type="EMBL" id="QGNW01000104">
    <property type="protein sequence ID" value="RVW97016.1"/>
    <property type="molecule type" value="Genomic_DNA"/>
</dbReference>